<reference evidence="8" key="1">
    <citation type="submission" date="2017-05" db="EMBL/GenBank/DDBJ databases">
        <authorList>
            <person name="Rodrigo-Torres L."/>
            <person name="Arahal R. D."/>
            <person name="Lucena T."/>
        </authorList>
    </citation>
    <scope>NUCLEOTIDE SEQUENCE [LARGE SCALE GENOMIC DNA]</scope>
    <source>
        <strain evidence="8">CECT 8715</strain>
    </source>
</reference>
<gene>
    <name evidence="7" type="ORF">RUA8715_01956</name>
</gene>
<dbReference type="Proteomes" id="UP000202485">
    <property type="component" value="Unassembled WGS sequence"/>
</dbReference>
<dbReference type="PANTHER" id="PTHR38097">
    <property type="match status" value="1"/>
</dbReference>
<evidence type="ECO:0000259" key="6">
    <source>
        <dbReference type="SMART" id="SM00528"/>
    </source>
</evidence>
<evidence type="ECO:0000313" key="7">
    <source>
        <dbReference type="EMBL" id="SMX41216.1"/>
    </source>
</evidence>
<dbReference type="OrthoDB" id="5297879at2"/>
<evidence type="ECO:0000313" key="8">
    <source>
        <dbReference type="Proteomes" id="UP000202485"/>
    </source>
</evidence>
<name>A0A238KGP5_9RHOB</name>
<evidence type="ECO:0000256" key="3">
    <source>
        <dbReference type="ARBA" id="ARBA00022490"/>
    </source>
</evidence>
<evidence type="ECO:0000256" key="2">
    <source>
        <dbReference type="ARBA" id="ARBA00010610"/>
    </source>
</evidence>
<dbReference type="RefSeq" id="WP_093963469.1">
    <property type="nucleotide sequence ID" value="NZ_FXYG01000002.1"/>
</dbReference>
<dbReference type="GO" id="GO:0001217">
    <property type="term" value="F:DNA-binding transcription repressor activity"/>
    <property type="evidence" value="ECO:0007669"/>
    <property type="project" value="TreeGrafter"/>
</dbReference>
<proteinExistence type="inferred from homology"/>
<dbReference type="GO" id="GO:0032993">
    <property type="term" value="C:protein-DNA complex"/>
    <property type="evidence" value="ECO:0007669"/>
    <property type="project" value="TreeGrafter"/>
</dbReference>
<dbReference type="InterPro" id="IPR037150">
    <property type="entry name" value="H-NS_C_dom_sf"/>
</dbReference>
<evidence type="ECO:0000256" key="4">
    <source>
        <dbReference type="ARBA" id="ARBA00023125"/>
    </source>
</evidence>
<keyword evidence="4" id="KW-0238">DNA-binding</keyword>
<evidence type="ECO:0000256" key="1">
    <source>
        <dbReference type="ARBA" id="ARBA00004453"/>
    </source>
</evidence>
<dbReference type="SMART" id="SM00528">
    <property type="entry name" value="HNS"/>
    <property type="match status" value="1"/>
</dbReference>
<feature type="domain" description="DNA-binding protein H-NS-like C-terminal" evidence="6">
    <location>
        <begin position="60"/>
        <end position="105"/>
    </location>
</feature>
<dbReference type="Pfam" id="PF00816">
    <property type="entry name" value="Histone_HNS"/>
    <property type="match status" value="1"/>
</dbReference>
<comment type="similarity">
    <text evidence="2">Belongs to the histone-like protein H-NS family.</text>
</comment>
<dbReference type="SUPFAM" id="SSF81273">
    <property type="entry name" value="H-NS histone-like proteins"/>
    <property type="match status" value="1"/>
</dbReference>
<sequence>MGINLDKLSRKELLELRDQVDKALENAEARERQEALMAAEKAAAAYGFSLSDLASQPTRSGKGSKAKAKYRNPADPTQTWTGRGRKPKWVHEALKAGADISDLEI</sequence>
<accession>A0A238KGP5</accession>
<dbReference type="GO" id="GO:0003681">
    <property type="term" value="F:bent DNA binding"/>
    <property type="evidence" value="ECO:0007669"/>
    <property type="project" value="TreeGrafter"/>
</dbReference>
<dbReference type="InterPro" id="IPR027444">
    <property type="entry name" value="H-NS_C_dom"/>
</dbReference>
<dbReference type="GO" id="GO:0000976">
    <property type="term" value="F:transcription cis-regulatory region binding"/>
    <property type="evidence" value="ECO:0007669"/>
    <property type="project" value="TreeGrafter"/>
</dbReference>
<dbReference type="AlphaFoldDB" id="A0A238KGP5"/>
<dbReference type="Gene3D" id="4.10.430.10">
    <property type="entry name" value="Histone-like protein H-NS, C-terminal domain"/>
    <property type="match status" value="1"/>
</dbReference>
<organism evidence="7 8">
    <name type="scientific">Ruegeria arenilitoris</name>
    <dbReference type="NCBI Taxonomy" id="1173585"/>
    <lineage>
        <taxon>Bacteria</taxon>
        <taxon>Pseudomonadati</taxon>
        <taxon>Pseudomonadota</taxon>
        <taxon>Alphaproteobacteria</taxon>
        <taxon>Rhodobacterales</taxon>
        <taxon>Roseobacteraceae</taxon>
        <taxon>Ruegeria</taxon>
    </lineage>
</organism>
<protein>
    <submittedName>
        <fullName evidence="7">DNA binding protein, nucleoid-associated</fullName>
    </submittedName>
</protein>
<dbReference type="EMBL" id="FXYG01000002">
    <property type="protein sequence ID" value="SMX41216.1"/>
    <property type="molecule type" value="Genomic_DNA"/>
</dbReference>
<dbReference type="GO" id="GO:0003680">
    <property type="term" value="F:minor groove of adenine-thymine-rich DNA binding"/>
    <property type="evidence" value="ECO:0007669"/>
    <property type="project" value="TreeGrafter"/>
</dbReference>
<feature type="region of interest" description="Disordered" evidence="5">
    <location>
        <begin position="54"/>
        <end position="88"/>
    </location>
</feature>
<keyword evidence="8" id="KW-1185">Reference proteome</keyword>
<dbReference type="PANTHER" id="PTHR38097:SF2">
    <property type="entry name" value="DNA-BINDING PROTEIN STPA"/>
    <property type="match status" value="1"/>
</dbReference>
<dbReference type="GO" id="GO:0005829">
    <property type="term" value="C:cytosol"/>
    <property type="evidence" value="ECO:0007669"/>
    <property type="project" value="TreeGrafter"/>
</dbReference>
<keyword evidence="3" id="KW-0963">Cytoplasm</keyword>
<comment type="subcellular location">
    <subcellularLocation>
        <location evidence="1">Cytoplasm</location>
        <location evidence="1">Nucleoid</location>
    </subcellularLocation>
</comment>
<dbReference type="GO" id="GO:0009295">
    <property type="term" value="C:nucleoid"/>
    <property type="evidence" value="ECO:0007669"/>
    <property type="project" value="UniProtKB-SubCell"/>
</dbReference>
<evidence type="ECO:0000256" key="5">
    <source>
        <dbReference type="SAM" id="MobiDB-lite"/>
    </source>
</evidence>